<organism evidence="7 8">
    <name type="scientific">Senna tora</name>
    <dbReference type="NCBI Taxonomy" id="362788"/>
    <lineage>
        <taxon>Eukaryota</taxon>
        <taxon>Viridiplantae</taxon>
        <taxon>Streptophyta</taxon>
        <taxon>Embryophyta</taxon>
        <taxon>Tracheophyta</taxon>
        <taxon>Spermatophyta</taxon>
        <taxon>Magnoliopsida</taxon>
        <taxon>eudicotyledons</taxon>
        <taxon>Gunneridae</taxon>
        <taxon>Pentapetalae</taxon>
        <taxon>rosids</taxon>
        <taxon>fabids</taxon>
        <taxon>Fabales</taxon>
        <taxon>Fabaceae</taxon>
        <taxon>Caesalpinioideae</taxon>
        <taxon>Cassia clade</taxon>
        <taxon>Senna</taxon>
    </lineage>
</organism>
<evidence type="ECO:0000313" key="8">
    <source>
        <dbReference type="Proteomes" id="UP000634136"/>
    </source>
</evidence>
<keyword evidence="1" id="KW-0547">Nucleotide-binding</keyword>
<comment type="caution">
    <text evidence="7">The sequence shown here is derived from an EMBL/GenBank/DDBJ whole genome shotgun (WGS) entry which is preliminary data.</text>
</comment>
<dbReference type="SUPFAM" id="SSF52540">
    <property type="entry name" value="P-loop containing nucleoside triphosphate hydrolases"/>
    <property type="match status" value="1"/>
</dbReference>
<dbReference type="FunFam" id="3.40.50.300:FF:000326">
    <property type="entry name" value="P-loop containing nucleoside triphosphate hydrolase"/>
    <property type="match status" value="1"/>
</dbReference>
<feature type="domain" description="DNA2/NAM7 helicase helicase" evidence="5">
    <location>
        <begin position="484"/>
        <end position="558"/>
    </location>
</feature>
<dbReference type="InterPro" id="IPR041677">
    <property type="entry name" value="DNA2/NAM7_AAA_11"/>
</dbReference>
<dbReference type="Pfam" id="PF13086">
    <property type="entry name" value="AAA_11"/>
    <property type="match status" value="2"/>
</dbReference>
<protein>
    <submittedName>
        <fullName evidence="7">Putative helicase MAGATAMA 3 isoform X3</fullName>
    </submittedName>
</protein>
<dbReference type="EMBL" id="JAAIUW010000005">
    <property type="protein sequence ID" value="KAF7831175.1"/>
    <property type="molecule type" value="Genomic_DNA"/>
</dbReference>
<sequence>MKSFVPSLIEETHSDLSSSLKAVSQAPSCEITTFKRLKNSAKTKELLYQMTLKGGAYEPGSGDLIALSDIRPKCIQDLTRPSWNYHIGYNGENCHICLSRENYSLAISSTKNMITSQNLNESQKDAVLSCVTKTKCHHNHTIKLIWGPPGTGKTKTVSSMLFQLLKLKTRTLTCAPTNTAVLEVAARLRSLAEEHLEFDTYGLGDIVLFGNSSRMKIEEHKGILDVFLDDRVKELGPCLAGWKQNLESMISFLENPNREYFLSNHEGKHEEENDFISLEEFTKIYCSHVEQAYLFYKKHEGKQDPITLEKYVKEKYSYIEEKYKYYKAEVQFVKRRFNFIMEHLKSFWKILYKHLPTRFIPLAIARKMIRALDLLQSLQNSMHRNEFITKAPNNKGDGEKRDVIQLGLSIEEGEKRGLFGICEWVNQKLLKPLQNLLLSDVTQTPMEDVTFSFGRLGFERDECLSILRSLSWSISLPNLRNDYEIKDFCLKNAILIFCTASGCSKLFRNGMNPFPFVLIDEAAQLKECESTIPLQLPGIRHAFLIGDERQLPAMVKSKISGEAGFGKSLFERLVFLRHKRHLLNVQFRMHPSISLFPNSEFYQNELCDGENVKDPSYSKCFLEGKMYGSYSFINIAKEFLRNRRKVSIGVISPYNAQIYEIQEKVKKYCCSDSDPKFSVSVRSVDGFQGGEEDIIIISTVRSNNSGNVGFLSNKQRANVALTRARHCLWILGNASTLERSHSVWRKLVNDAKRRRCFHNADDDNGLGKAIEDALLELQLVDESNLPLKSLTIRDDSETAATTSRGSSSGSWRKVKNKAIVL</sequence>
<dbReference type="Gene3D" id="3.40.50.300">
    <property type="entry name" value="P-loop containing nucleotide triphosphate hydrolases"/>
    <property type="match status" value="3"/>
</dbReference>
<dbReference type="GO" id="GO:0005524">
    <property type="term" value="F:ATP binding"/>
    <property type="evidence" value="ECO:0007669"/>
    <property type="project" value="UniProtKB-KW"/>
</dbReference>
<dbReference type="Pfam" id="PF13087">
    <property type="entry name" value="AAA_12"/>
    <property type="match status" value="1"/>
</dbReference>
<gene>
    <name evidence="7" type="ORF">G2W53_013508</name>
</gene>
<dbReference type="InterPro" id="IPR047187">
    <property type="entry name" value="SF1_C_Upf1"/>
</dbReference>
<feature type="domain" description="DNA2/NAM7 helicase helicase" evidence="5">
    <location>
        <begin position="118"/>
        <end position="322"/>
    </location>
</feature>
<keyword evidence="8" id="KW-1185">Reference proteome</keyword>
<evidence type="ECO:0000259" key="5">
    <source>
        <dbReference type="Pfam" id="PF13086"/>
    </source>
</evidence>
<dbReference type="OrthoDB" id="6513042at2759"/>
<dbReference type="GO" id="GO:0016787">
    <property type="term" value="F:hydrolase activity"/>
    <property type="evidence" value="ECO:0007669"/>
    <property type="project" value="UniProtKB-KW"/>
</dbReference>
<dbReference type="PANTHER" id="PTHR10887:SF522">
    <property type="entry name" value="P-LOOP CONTAINING NUCLEOSIDE TRIPHOSPHATE HYDROLASES SUPERFAMILY PROTEIN"/>
    <property type="match status" value="1"/>
</dbReference>
<dbReference type="Proteomes" id="UP000634136">
    <property type="component" value="Unassembled WGS sequence"/>
</dbReference>
<feature type="domain" description="DNA2/NAM7 helicase-like C-terminal" evidence="6">
    <location>
        <begin position="637"/>
        <end position="734"/>
    </location>
</feature>
<keyword evidence="3 7" id="KW-0347">Helicase</keyword>
<evidence type="ECO:0000256" key="4">
    <source>
        <dbReference type="ARBA" id="ARBA00022840"/>
    </source>
</evidence>
<proteinExistence type="predicted"/>
<evidence type="ECO:0000259" key="6">
    <source>
        <dbReference type="Pfam" id="PF13087"/>
    </source>
</evidence>
<dbReference type="PANTHER" id="PTHR10887">
    <property type="entry name" value="DNA2/NAM7 HELICASE FAMILY"/>
    <property type="match status" value="1"/>
</dbReference>
<dbReference type="InterPro" id="IPR027417">
    <property type="entry name" value="P-loop_NTPase"/>
</dbReference>
<dbReference type="InterPro" id="IPR045055">
    <property type="entry name" value="DNA2/NAM7-like"/>
</dbReference>
<evidence type="ECO:0000256" key="1">
    <source>
        <dbReference type="ARBA" id="ARBA00022741"/>
    </source>
</evidence>
<dbReference type="InterPro" id="IPR041679">
    <property type="entry name" value="DNA2/NAM7-like_C"/>
</dbReference>
<dbReference type="CDD" id="cd18808">
    <property type="entry name" value="SF1_C_Upf1"/>
    <property type="match status" value="1"/>
</dbReference>
<name>A0A834U2H5_9FABA</name>
<dbReference type="AlphaFoldDB" id="A0A834U2H5"/>
<keyword evidence="2" id="KW-0378">Hydrolase</keyword>
<evidence type="ECO:0000256" key="2">
    <source>
        <dbReference type="ARBA" id="ARBA00022801"/>
    </source>
</evidence>
<keyword evidence="4" id="KW-0067">ATP-binding</keyword>
<accession>A0A834U2H5</accession>
<dbReference type="GO" id="GO:0004386">
    <property type="term" value="F:helicase activity"/>
    <property type="evidence" value="ECO:0007669"/>
    <property type="project" value="UniProtKB-KW"/>
</dbReference>
<evidence type="ECO:0000313" key="7">
    <source>
        <dbReference type="EMBL" id="KAF7831175.1"/>
    </source>
</evidence>
<reference evidence="7" key="1">
    <citation type="submission" date="2020-09" db="EMBL/GenBank/DDBJ databases">
        <title>Genome-Enabled Discovery of Anthraquinone Biosynthesis in Senna tora.</title>
        <authorList>
            <person name="Kang S.-H."/>
            <person name="Pandey R.P."/>
            <person name="Lee C.-M."/>
            <person name="Sim J.-S."/>
            <person name="Jeong J.-T."/>
            <person name="Choi B.-S."/>
            <person name="Jung M."/>
            <person name="Ginzburg D."/>
            <person name="Zhao K."/>
            <person name="Won S.Y."/>
            <person name="Oh T.-J."/>
            <person name="Yu Y."/>
            <person name="Kim N.-H."/>
            <person name="Lee O.R."/>
            <person name="Lee T.-H."/>
            <person name="Bashyal P."/>
            <person name="Kim T.-S."/>
            <person name="Lee W.-H."/>
            <person name="Kawkins C."/>
            <person name="Kim C.-K."/>
            <person name="Kim J.S."/>
            <person name="Ahn B.O."/>
            <person name="Rhee S.Y."/>
            <person name="Sohng J.K."/>
        </authorList>
    </citation>
    <scope>NUCLEOTIDE SEQUENCE</scope>
    <source>
        <tissue evidence="7">Leaf</tissue>
    </source>
</reference>
<dbReference type="GO" id="GO:0005694">
    <property type="term" value="C:chromosome"/>
    <property type="evidence" value="ECO:0007669"/>
    <property type="project" value="UniProtKB-ARBA"/>
</dbReference>
<evidence type="ECO:0000256" key="3">
    <source>
        <dbReference type="ARBA" id="ARBA00022806"/>
    </source>
</evidence>